<proteinExistence type="inferred from homology"/>
<dbReference type="PANTHER" id="PTHR33988">
    <property type="entry name" value="ENDORIBONUCLEASE MAZF-RELATED"/>
    <property type="match status" value="1"/>
</dbReference>
<accession>A0A125W4R7</accession>
<dbReference type="RefSeq" id="WP_002402395.1">
    <property type="nucleotide sequence ID" value="NZ_GL454465.1"/>
</dbReference>
<dbReference type="HOGENOM" id="CLU_121823_2_0_9"/>
<gene>
    <name evidence="3" type="ORF">HMPREF9498_02113</name>
</gene>
<evidence type="ECO:0000256" key="1">
    <source>
        <dbReference type="ARBA" id="ARBA00007521"/>
    </source>
</evidence>
<dbReference type="GO" id="GO:0004521">
    <property type="term" value="F:RNA endonuclease activity"/>
    <property type="evidence" value="ECO:0007669"/>
    <property type="project" value="TreeGrafter"/>
</dbReference>
<organism evidence="3 4">
    <name type="scientific">Enterococcus faecalis TX4248</name>
    <dbReference type="NCBI Taxonomy" id="749495"/>
    <lineage>
        <taxon>Bacteria</taxon>
        <taxon>Bacillati</taxon>
        <taxon>Bacillota</taxon>
        <taxon>Bacilli</taxon>
        <taxon>Lactobacillales</taxon>
        <taxon>Enterococcaceae</taxon>
        <taxon>Enterococcus</taxon>
    </lineage>
</organism>
<dbReference type="EMBL" id="AEBR01000068">
    <property type="protein sequence ID" value="EFM82263.1"/>
    <property type="molecule type" value="Genomic_DNA"/>
</dbReference>
<protein>
    <submittedName>
        <fullName evidence="3">Toxin-antitoxin system, toxin component, MazF family</fullName>
    </submittedName>
</protein>
<comment type="similarity">
    <text evidence="1">Belongs to the PemK/MazF family.</text>
</comment>
<name>A0A125W4R7_ENTFL</name>
<dbReference type="GO" id="GO:0006402">
    <property type="term" value="P:mRNA catabolic process"/>
    <property type="evidence" value="ECO:0007669"/>
    <property type="project" value="TreeGrafter"/>
</dbReference>
<dbReference type="SUPFAM" id="SSF50118">
    <property type="entry name" value="Cell growth inhibitor/plasmid maintenance toxic component"/>
    <property type="match status" value="1"/>
</dbReference>
<evidence type="ECO:0000313" key="3">
    <source>
        <dbReference type="EMBL" id="EFM82263.1"/>
    </source>
</evidence>
<dbReference type="Gene3D" id="2.30.30.110">
    <property type="match status" value="1"/>
</dbReference>
<dbReference type="GO" id="GO:0016075">
    <property type="term" value="P:rRNA catabolic process"/>
    <property type="evidence" value="ECO:0007669"/>
    <property type="project" value="TreeGrafter"/>
</dbReference>
<dbReference type="PANTHER" id="PTHR33988:SF3">
    <property type="entry name" value="ENDORIBONUCLEASE TOXIN CHPB-RELATED"/>
    <property type="match status" value="1"/>
</dbReference>
<reference evidence="3 4" key="1">
    <citation type="submission" date="2010-07" db="EMBL/GenBank/DDBJ databases">
        <authorList>
            <person name="Sid Ahmed O."/>
        </authorList>
    </citation>
    <scope>NUCLEOTIDE SEQUENCE [LARGE SCALE GENOMIC DNA]</scope>
    <source>
        <strain evidence="3 4">TX4248</strain>
    </source>
</reference>
<evidence type="ECO:0000256" key="2">
    <source>
        <dbReference type="ARBA" id="ARBA00022649"/>
    </source>
</evidence>
<evidence type="ECO:0000313" key="4">
    <source>
        <dbReference type="Proteomes" id="UP000004846"/>
    </source>
</evidence>
<dbReference type="GO" id="GO:0003677">
    <property type="term" value="F:DNA binding"/>
    <property type="evidence" value="ECO:0007669"/>
    <property type="project" value="InterPro"/>
</dbReference>
<keyword evidence="2" id="KW-1277">Toxin-antitoxin system</keyword>
<dbReference type="Pfam" id="PF02452">
    <property type="entry name" value="PemK_toxin"/>
    <property type="match status" value="1"/>
</dbReference>
<comment type="caution">
    <text evidence="3">The sequence shown here is derived from an EMBL/GenBank/DDBJ whole genome shotgun (WGS) entry which is preliminary data.</text>
</comment>
<dbReference type="Proteomes" id="UP000004846">
    <property type="component" value="Unassembled WGS sequence"/>
</dbReference>
<dbReference type="InterPro" id="IPR003477">
    <property type="entry name" value="PemK-like"/>
</dbReference>
<sequence length="121" mass="14090">MGYKPTQRDIVIIDFAPSKGYEIRKRRPALVMSKDSYNISTNLVIVCPITLLDKERPFLVPIYSEKLHTSDNAVSKVNTLQVYSLDYTEQAQRRIKYVDTLDEETFYEIAQKFLQNFSFAV</sequence>
<dbReference type="AlphaFoldDB" id="A0A125W4R7"/>
<dbReference type="InterPro" id="IPR011067">
    <property type="entry name" value="Plasmid_toxin/cell-grow_inhib"/>
</dbReference>